<keyword evidence="4 6" id="KW-0472">Membrane</keyword>
<evidence type="ECO:0000256" key="6">
    <source>
        <dbReference type="SAM" id="Phobius"/>
    </source>
</evidence>
<evidence type="ECO:0000256" key="1">
    <source>
        <dbReference type="ARBA" id="ARBA00004141"/>
    </source>
</evidence>
<feature type="transmembrane region" description="Helical" evidence="6">
    <location>
        <begin position="46"/>
        <end position="64"/>
    </location>
</feature>
<proteinExistence type="predicted"/>
<evidence type="ECO:0000313" key="8">
    <source>
        <dbReference type="EMBL" id="KAF1939288.1"/>
    </source>
</evidence>
<feature type="region of interest" description="Disordered" evidence="5">
    <location>
        <begin position="196"/>
        <end position="273"/>
    </location>
</feature>
<dbReference type="Pfam" id="PF01284">
    <property type="entry name" value="MARVEL"/>
    <property type="match status" value="1"/>
</dbReference>
<evidence type="ECO:0000259" key="7">
    <source>
        <dbReference type="Pfam" id="PF01284"/>
    </source>
</evidence>
<comment type="subcellular location">
    <subcellularLocation>
        <location evidence="1">Membrane</location>
        <topology evidence="1">Multi-pass membrane protein</topology>
    </subcellularLocation>
</comment>
<dbReference type="PANTHER" id="PTHR37451:SF3">
    <property type="entry name" value="MARVEL DOMAIN-CONTAINING PROTEIN"/>
    <property type="match status" value="1"/>
</dbReference>
<evidence type="ECO:0000256" key="2">
    <source>
        <dbReference type="ARBA" id="ARBA00022692"/>
    </source>
</evidence>
<keyword evidence="3 6" id="KW-1133">Transmembrane helix</keyword>
<evidence type="ECO:0000256" key="5">
    <source>
        <dbReference type="SAM" id="MobiDB-lite"/>
    </source>
</evidence>
<sequence length="324" mass="35184">MRIPQSYIQKCKVVAHTFQAIFVFVAACLTIAVMTKDGDIGGPTKYFFAMCFVSIPAIIYLIMVPMWSRAQRFAHAYAFLAVDALYTILWFAAFIAVAMWNSNGIIEGAKKEKIPDNERNCTTFLYGDESKCSVSKAAVGVGAMIFLFFAITTGVSTYYLFKFLREGKMPYQSSSANPHYASGESAYNNPKDAAWSTEIESGPHRDSSDSVDRHTEHGGNQQEDEYALLHSTETDEGRHPGRQLSWGEDRLGGGDTAYGGAGGGGGGGSRAMPSYADYRESIAAGVDALSPGGYEEYRREAGTGALGGENRQVSHSGTGYSFDR</sequence>
<dbReference type="Proteomes" id="UP000800038">
    <property type="component" value="Unassembled WGS sequence"/>
</dbReference>
<keyword evidence="9" id="KW-1185">Reference proteome</keyword>
<gene>
    <name evidence="8" type="ORF">EJ02DRAFT_436457</name>
</gene>
<organism evidence="8 9">
    <name type="scientific">Clathrospora elynae</name>
    <dbReference type="NCBI Taxonomy" id="706981"/>
    <lineage>
        <taxon>Eukaryota</taxon>
        <taxon>Fungi</taxon>
        <taxon>Dikarya</taxon>
        <taxon>Ascomycota</taxon>
        <taxon>Pezizomycotina</taxon>
        <taxon>Dothideomycetes</taxon>
        <taxon>Pleosporomycetidae</taxon>
        <taxon>Pleosporales</taxon>
        <taxon>Diademaceae</taxon>
        <taxon>Clathrospora</taxon>
    </lineage>
</organism>
<feature type="transmembrane region" description="Helical" evidence="6">
    <location>
        <begin position="76"/>
        <end position="100"/>
    </location>
</feature>
<protein>
    <recommendedName>
        <fullName evidence="7">MARVEL domain-containing protein</fullName>
    </recommendedName>
</protein>
<dbReference type="InterPro" id="IPR008253">
    <property type="entry name" value="Marvel"/>
</dbReference>
<feature type="compositionally biased region" description="Polar residues" evidence="5">
    <location>
        <begin position="311"/>
        <end position="324"/>
    </location>
</feature>
<feature type="compositionally biased region" description="Gly residues" evidence="5">
    <location>
        <begin position="253"/>
        <end position="269"/>
    </location>
</feature>
<dbReference type="PROSITE" id="PS51257">
    <property type="entry name" value="PROKAR_LIPOPROTEIN"/>
    <property type="match status" value="1"/>
</dbReference>
<evidence type="ECO:0000256" key="3">
    <source>
        <dbReference type="ARBA" id="ARBA00022989"/>
    </source>
</evidence>
<dbReference type="PANTHER" id="PTHR37451">
    <property type="entry name" value="MARVEL DOMAIN"/>
    <property type="match status" value="1"/>
</dbReference>
<feature type="transmembrane region" description="Helical" evidence="6">
    <location>
        <begin position="12"/>
        <end position="34"/>
    </location>
</feature>
<feature type="compositionally biased region" description="Basic and acidic residues" evidence="5">
    <location>
        <begin position="201"/>
        <end position="217"/>
    </location>
</feature>
<reference evidence="8" key="1">
    <citation type="journal article" date="2020" name="Stud. Mycol.">
        <title>101 Dothideomycetes genomes: a test case for predicting lifestyles and emergence of pathogens.</title>
        <authorList>
            <person name="Haridas S."/>
            <person name="Albert R."/>
            <person name="Binder M."/>
            <person name="Bloem J."/>
            <person name="Labutti K."/>
            <person name="Salamov A."/>
            <person name="Andreopoulos B."/>
            <person name="Baker S."/>
            <person name="Barry K."/>
            <person name="Bills G."/>
            <person name="Bluhm B."/>
            <person name="Cannon C."/>
            <person name="Castanera R."/>
            <person name="Culley D."/>
            <person name="Daum C."/>
            <person name="Ezra D."/>
            <person name="Gonzalez J."/>
            <person name="Henrissat B."/>
            <person name="Kuo A."/>
            <person name="Liang C."/>
            <person name="Lipzen A."/>
            <person name="Lutzoni F."/>
            <person name="Magnuson J."/>
            <person name="Mondo S."/>
            <person name="Nolan M."/>
            <person name="Ohm R."/>
            <person name="Pangilinan J."/>
            <person name="Park H.-J."/>
            <person name="Ramirez L."/>
            <person name="Alfaro M."/>
            <person name="Sun H."/>
            <person name="Tritt A."/>
            <person name="Yoshinaga Y."/>
            <person name="Zwiers L.-H."/>
            <person name="Turgeon B."/>
            <person name="Goodwin S."/>
            <person name="Spatafora J."/>
            <person name="Crous P."/>
            <person name="Grigoriev I."/>
        </authorList>
    </citation>
    <scope>NUCLEOTIDE SEQUENCE</scope>
    <source>
        <strain evidence="8">CBS 161.51</strain>
    </source>
</reference>
<feature type="region of interest" description="Disordered" evidence="5">
    <location>
        <begin position="301"/>
        <end position="324"/>
    </location>
</feature>
<evidence type="ECO:0000313" key="9">
    <source>
        <dbReference type="Proteomes" id="UP000800038"/>
    </source>
</evidence>
<feature type="domain" description="MARVEL" evidence="7">
    <location>
        <begin position="17"/>
        <end position="153"/>
    </location>
</feature>
<dbReference type="OrthoDB" id="5284712at2759"/>
<dbReference type="EMBL" id="ML976084">
    <property type="protein sequence ID" value="KAF1939288.1"/>
    <property type="molecule type" value="Genomic_DNA"/>
</dbReference>
<dbReference type="GO" id="GO:0016020">
    <property type="term" value="C:membrane"/>
    <property type="evidence" value="ECO:0007669"/>
    <property type="project" value="UniProtKB-SubCell"/>
</dbReference>
<name>A0A6A5SI59_9PLEO</name>
<dbReference type="AlphaFoldDB" id="A0A6A5SI59"/>
<keyword evidence="2 6" id="KW-0812">Transmembrane</keyword>
<accession>A0A6A5SI59</accession>
<evidence type="ECO:0000256" key="4">
    <source>
        <dbReference type="ARBA" id="ARBA00023136"/>
    </source>
</evidence>
<feature type="transmembrane region" description="Helical" evidence="6">
    <location>
        <begin position="137"/>
        <end position="161"/>
    </location>
</feature>